<feature type="transmembrane region" description="Helical" evidence="2">
    <location>
        <begin position="57"/>
        <end position="80"/>
    </location>
</feature>
<sequence length="471" mass="48816">MRGEESVATLKQRLEDLERENGSLRAHLAQVGAEAADHPVPDDSPVRLHENSGRGRSVLSACAIAVAVILSPVAVIASWAHAQLTSTDAFVAEFAPLAENPEVQNLVTDETGAVIEREIDLPALTTALVDGIEGLGASPSTVTAARALEAPLNMGLSNLIRSTVADMVSSDAFAETWKTALRLSHSEVIKAMNGDTDAATAIGEDGTLGVQLGPVVERVKQTLLDHGLDAAARIPTVDRTVPIATDLSLGGVRQGYGAAVTLTAWLPWISIGMVAAGVLIARHRRRALVGASVGLAAGMLILLLAFALLERLFPALTTLPRGTADAVFRAVTGPSSQTAAAVLTVAIVLVGVAWFAGPAQLPARLRGCVTSGAKTLRDIAVRNELGNGPFGFWCERWQSGLRAVVAVAVGAAVLLIRPLTPGLVFCSLLGAVVALLLIEFVRRPAIGLADTESATAEDAVTVIAAMEGGRA</sequence>
<evidence type="ECO:0000256" key="2">
    <source>
        <dbReference type="SAM" id="Phobius"/>
    </source>
</evidence>
<evidence type="ECO:0000313" key="4">
    <source>
        <dbReference type="Proteomes" id="UP001629744"/>
    </source>
</evidence>
<comment type="caution">
    <text evidence="3">The sequence shown here is derived from an EMBL/GenBank/DDBJ whole genome shotgun (WGS) entry which is preliminary data.</text>
</comment>
<keyword evidence="2" id="KW-0812">Transmembrane</keyword>
<dbReference type="EMBL" id="JBDLNU010000002">
    <property type="protein sequence ID" value="MFM1728741.1"/>
    <property type="molecule type" value="Genomic_DNA"/>
</dbReference>
<keyword evidence="4" id="KW-1185">Reference proteome</keyword>
<dbReference type="RefSeq" id="WP_348605103.1">
    <property type="nucleotide sequence ID" value="NZ_CP157276.1"/>
</dbReference>
<keyword evidence="2" id="KW-1133">Transmembrane helix</keyword>
<proteinExistence type="predicted"/>
<feature type="transmembrane region" description="Helical" evidence="2">
    <location>
        <begin position="399"/>
        <end position="416"/>
    </location>
</feature>
<evidence type="ECO:0000313" key="3">
    <source>
        <dbReference type="EMBL" id="MFM1728741.1"/>
    </source>
</evidence>
<feature type="transmembrane region" description="Helical" evidence="2">
    <location>
        <begin position="287"/>
        <end position="309"/>
    </location>
</feature>
<dbReference type="Proteomes" id="UP001629744">
    <property type="component" value="Unassembled WGS sequence"/>
</dbReference>
<organism evidence="3 4">
    <name type="scientific">Prescottella soli</name>
    <dbReference type="NCBI Taxonomy" id="1543852"/>
    <lineage>
        <taxon>Bacteria</taxon>
        <taxon>Bacillati</taxon>
        <taxon>Actinomycetota</taxon>
        <taxon>Actinomycetes</taxon>
        <taxon>Mycobacteriales</taxon>
        <taxon>Nocardiaceae</taxon>
        <taxon>Prescottella</taxon>
    </lineage>
</organism>
<accession>A0ABW9FVU1</accession>
<reference evidence="3 4" key="1">
    <citation type="submission" date="2023-11" db="EMBL/GenBank/DDBJ databases">
        <authorList>
            <person name="Val-Calvo J."/>
            <person name="Scortti M."/>
            <person name="Vazquez-Boland J."/>
        </authorList>
    </citation>
    <scope>NUCLEOTIDE SEQUENCE [LARGE SCALE GENOMIC DNA]</scope>
    <source>
        <strain evidence="3 4">DSM 46662</strain>
    </source>
</reference>
<keyword evidence="2" id="KW-0472">Membrane</keyword>
<feature type="transmembrane region" description="Helical" evidence="2">
    <location>
        <begin position="422"/>
        <end position="441"/>
    </location>
</feature>
<feature type="coiled-coil region" evidence="1">
    <location>
        <begin position="7"/>
        <end position="34"/>
    </location>
</feature>
<gene>
    <name evidence="3" type="ORF">ABEU19_002234</name>
</gene>
<feature type="transmembrane region" description="Helical" evidence="2">
    <location>
        <begin position="256"/>
        <end position="280"/>
    </location>
</feature>
<evidence type="ECO:0000256" key="1">
    <source>
        <dbReference type="SAM" id="Coils"/>
    </source>
</evidence>
<keyword evidence="1" id="KW-0175">Coiled coil</keyword>
<name>A0ABW9FVU1_9NOCA</name>
<feature type="transmembrane region" description="Helical" evidence="2">
    <location>
        <begin position="338"/>
        <end position="356"/>
    </location>
</feature>
<protein>
    <recommendedName>
        <fullName evidence="5">Integral membrane protein</fullName>
    </recommendedName>
</protein>
<evidence type="ECO:0008006" key="5">
    <source>
        <dbReference type="Google" id="ProtNLM"/>
    </source>
</evidence>